<dbReference type="GO" id="GO:0006298">
    <property type="term" value="P:mismatch repair"/>
    <property type="evidence" value="ECO:0007669"/>
    <property type="project" value="TreeGrafter"/>
</dbReference>
<dbReference type="GO" id="GO:0035861">
    <property type="term" value="C:site of double-strand break"/>
    <property type="evidence" value="ECO:0007669"/>
    <property type="project" value="TreeGrafter"/>
</dbReference>
<dbReference type="SUPFAM" id="SSF50249">
    <property type="entry name" value="Nucleic acid-binding proteins"/>
    <property type="match status" value="1"/>
</dbReference>
<dbReference type="EMBL" id="JAVRBK010000004">
    <property type="protein sequence ID" value="KAK5645515.1"/>
    <property type="molecule type" value="Genomic_DNA"/>
</dbReference>
<protein>
    <recommendedName>
        <fullName evidence="7">Replication factor A protein 3</fullName>
    </recommendedName>
</protein>
<evidence type="ECO:0000313" key="6">
    <source>
        <dbReference type="Proteomes" id="UP001329430"/>
    </source>
</evidence>
<dbReference type="CDD" id="cd04479">
    <property type="entry name" value="RPA3"/>
    <property type="match status" value="1"/>
</dbReference>
<evidence type="ECO:0000313" key="4">
    <source>
        <dbReference type="EMBL" id="KAK5645441.1"/>
    </source>
</evidence>
<keyword evidence="6" id="KW-1185">Reference proteome</keyword>
<dbReference type="Pfam" id="PF08661">
    <property type="entry name" value="Rep_fac-A_3"/>
    <property type="match status" value="1"/>
</dbReference>
<dbReference type="GO" id="GO:0006289">
    <property type="term" value="P:nucleotide-excision repair"/>
    <property type="evidence" value="ECO:0007669"/>
    <property type="project" value="TreeGrafter"/>
</dbReference>
<dbReference type="EMBL" id="JAVRBK010000004">
    <property type="protein sequence ID" value="KAK5645441.1"/>
    <property type="molecule type" value="Genomic_DNA"/>
</dbReference>
<reference evidence="5" key="1">
    <citation type="submission" date="2023-06" db="EMBL/GenBank/DDBJ databases">
        <authorList>
            <person name="Fu X."/>
            <person name="Zhu X."/>
        </authorList>
    </citation>
    <scope>NUCLEOTIDE SEQUENCE</scope>
    <source>
        <strain evidence="5">XCY_ONT2</strain>
        <tissue evidence="5">Whole body</tissue>
    </source>
</reference>
<dbReference type="PANTHER" id="PTHR15114">
    <property type="entry name" value="REPLICATION PROTEIN A3"/>
    <property type="match status" value="1"/>
</dbReference>
<organism evidence="5 6">
    <name type="scientific">Pyrocoelia pectoralis</name>
    <dbReference type="NCBI Taxonomy" id="417401"/>
    <lineage>
        <taxon>Eukaryota</taxon>
        <taxon>Metazoa</taxon>
        <taxon>Ecdysozoa</taxon>
        <taxon>Arthropoda</taxon>
        <taxon>Hexapoda</taxon>
        <taxon>Insecta</taxon>
        <taxon>Pterygota</taxon>
        <taxon>Neoptera</taxon>
        <taxon>Endopterygota</taxon>
        <taxon>Coleoptera</taxon>
        <taxon>Polyphaga</taxon>
        <taxon>Elateriformia</taxon>
        <taxon>Elateroidea</taxon>
        <taxon>Lampyridae</taxon>
        <taxon>Lampyrinae</taxon>
        <taxon>Pyrocoelia</taxon>
    </lineage>
</organism>
<dbReference type="FunFam" id="2.40.50.140:FF:000395">
    <property type="entry name" value="Replication protein A3"/>
    <property type="match status" value="1"/>
</dbReference>
<comment type="subcellular location">
    <subcellularLocation>
        <location evidence="1">Nucleus</location>
    </subcellularLocation>
</comment>
<sequence length="116" mass="12717">MFEENLREIVNGAMLPQYNGKKVSITGLVTKVNPNGITFDMRSSDDKIVKVNLRKPHSNILEGHVEVHGTAVSGTTVICDDLTEFSPESSAEFDATSHNTMCQLLQSVPNLWKTAA</sequence>
<evidence type="ECO:0000313" key="5">
    <source>
        <dbReference type="EMBL" id="KAK5645515.1"/>
    </source>
</evidence>
<gene>
    <name evidence="4" type="ORF">RI129_006741</name>
    <name evidence="5" type="ORF">RI129_006815</name>
</gene>
<dbReference type="InterPro" id="IPR013970">
    <property type="entry name" value="Rfa2"/>
</dbReference>
<dbReference type="Gene3D" id="2.40.50.140">
    <property type="entry name" value="Nucleic acid-binding proteins"/>
    <property type="match status" value="1"/>
</dbReference>
<evidence type="ECO:0008006" key="7">
    <source>
        <dbReference type="Google" id="ProtNLM"/>
    </source>
</evidence>
<dbReference type="GO" id="GO:0006260">
    <property type="term" value="P:DNA replication"/>
    <property type="evidence" value="ECO:0007669"/>
    <property type="project" value="InterPro"/>
</dbReference>
<accession>A0AAN7ZGG2</accession>
<dbReference type="AlphaFoldDB" id="A0AAN7ZGG2"/>
<evidence type="ECO:0000256" key="2">
    <source>
        <dbReference type="ARBA" id="ARBA00009761"/>
    </source>
</evidence>
<keyword evidence="3" id="KW-0539">Nucleus</keyword>
<evidence type="ECO:0000256" key="1">
    <source>
        <dbReference type="ARBA" id="ARBA00004123"/>
    </source>
</evidence>
<dbReference type="GO" id="GO:0003684">
    <property type="term" value="F:damaged DNA binding"/>
    <property type="evidence" value="ECO:0007669"/>
    <property type="project" value="TreeGrafter"/>
</dbReference>
<comment type="caution">
    <text evidence="5">The sequence shown here is derived from an EMBL/GenBank/DDBJ whole genome shotgun (WGS) entry which is preliminary data.</text>
</comment>
<dbReference type="GO" id="GO:0006284">
    <property type="term" value="P:base-excision repair"/>
    <property type="evidence" value="ECO:0007669"/>
    <property type="project" value="TreeGrafter"/>
</dbReference>
<dbReference type="Proteomes" id="UP001329430">
    <property type="component" value="Chromosome 4"/>
</dbReference>
<dbReference type="GO" id="GO:0005662">
    <property type="term" value="C:DNA replication factor A complex"/>
    <property type="evidence" value="ECO:0007669"/>
    <property type="project" value="TreeGrafter"/>
</dbReference>
<proteinExistence type="inferred from homology"/>
<comment type="similarity">
    <text evidence="2">Belongs to the replication factor A protein 3 family.</text>
</comment>
<dbReference type="PANTHER" id="PTHR15114:SF1">
    <property type="entry name" value="REPLICATION PROTEIN A 14 KDA SUBUNIT"/>
    <property type="match status" value="1"/>
</dbReference>
<reference evidence="5 6" key="2">
    <citation type="journal article" date="2024" name="Insects">
        <title>An Improved Chromosome-Level Genome Assembly of the Firefly Pyrocoelia pectoralis.</title>
        <authorList>
            <person name="Fu X."/>
            <person name="Meyer-Rochow V.B."/>
            <person name="Ballantyne L."/>
            <person name="Zhu X."/>
        </authorList>
    </citation>
    <scope>NUCLEOTIDE SEQUENCE [LARGE SCALE GENOMIC DNA]</scope>
    <source>
        <strain evidence="5">XCY_ONT2</strain>
    </source>
</reference>
<dbReference type="GO" id="GO:0000724">
    <property type="term" value="P:double-strand break repair via homologous recombination"/>
    <property type="evidence" value="ECO:0007669"/>
    <property type="project" value="TreeGrafter"/>
</dbReference>
<evidence type="ECO:0000256" key="3">
    <source>
        <dbReference type="ARBA" id="ARBA00023242"/>
    </source>
</evidence>
<dbReference type="GO" id="GO:0003697">
    <property type="term" value="F:single-stranded DNA binding"/>
    <property type="evidence" value="ECO:0007669"/>
    <property type="project" value="TreeGrafter"/>
</dbReference>
<dbReference type="InterPro" id="IPR012340">
    <property type="entry name" value="NA-bd_OB-fold"/>
</dbReference>
<name>A0AAN7ZGG2_9COLE</name>